<dbReference type="RefSeq" id="WP_160825346.1">
    <property type="nucleotide sequence ID" value="NZ_JBHSXE010000001.1"/>
</dbReference>
<organism evidence="3 4">
    <name type="scientific">Actinomadura yumaensis</name>
    <dbReference type="NCBI Taxonomy" id="111807"/>
    <lineage>
        <taxon>Bacteria</taxon>
        <taxon>Bacillati</taxon>
        <taxon>Actinomycetota</taxon>
        <taxon>Actinomycetes</taxon>
        <taxon>Streptosporangiales</taxon>
        <taxon>Thermomonosporaceae</taxon>
        <taxon>Actinomadura</taxon>
    </lineage>
</organism>
<protein>
    <submittedName>
        <fullName evidence="3">Uncharacterized protein</fullName>
    </submittedName>
</protein>
<accession>A0ABW2CR46</accession>
<gene>
    <name evidence="3" type="ORF">ACFQKB_25250</name>
</gene>
<keyword evidence="2" id="KW-1133">Transmembrane helix</keyword>
<reference evidence="4" key="1">
    <citation type="journal article" date="2019" name="Int. J. Syst. Evol. Microbiol.">
        <title>The Global Catalogue of Microorganisms (GCM) 10K type strain sequencing project: providing services to taxonomists for standard genome sequencing and annotation.</title>
        <authorList>
            <consortium name="The Broad Institute Genomics Platform"/>
            <consortium name="The Broad Institute Genome Sequencing Center for Infectious Disease"/>
            <person name="Wu L."/>
            <person name="Ma J."/>
        </authorList>
    </citation>
    <scope>NUCLEOTIDE SEQUENCE [LARGE SCALE GENOMIC DNA]</scope>
    <source>
        <strain evidence="4">JCM 3369</strain>
    </source>
</reference>
<feature type="compositionally biased region" description="Low complexity" evidence="1">
    <location>
        <begin position="153"/>
        <end position="162"/>
    </location>
</feature>
<feature type="transmembrane region" description="Helical" evidence="2">
    <location>
        <begin position="102"/>
        <end position="123"/>
    </location>
</feature>
<evidence type="ECO:0000313" key="3">
    <source>
        <dbReference type="EMBL" id="MFC6883086.1"/>
    </source>
</evidence>
<proteinExistence type="predicted"/>
<keyword evidence="4" id="KW-1185">Reference proteome</keyword>
<dbReference type="Proteomes" id="UP001596380">
    <property type="component" value="Unassembled WGS sequence"/>
</dbReference>
<evidence type="ECO:0000313" key="4">
    <source>
        <dbReference type="Proteomes" id="UP001596380"/>
    </source>
</evidence>
<comment type="caution">
    <text evidence="3">The sequence shown here is derived from an EMBL/GenBank/DDBJ whole genome shotgun (WGS) entry which is preliminary data.</text>
</comment>
<sequence length="162" mass="16557">MTGTTWRRRHGQAGLLVALLVVAGLVFSYGLGHAPPMRICTEHDLGGPSAIAASAPERTHEVPRTSPDATASALAAVPAPAPASQPSAPYASPTVPMKAPPLSPLDACLCLAVLLTFLVLALASSPGRSRLRLAARNGWTLAPPPAGVPSPPSLSSLQVLRL</sequence>
<keyword evidence="2" id="KW-0472">Membrane</keyword>
<keyword evidence="2" id="KW-0812">Transmembrane</keyword>
<feature type="region of interest" description="Disordered" evidence="1">
    <location>
        <begin position="141"/>
        <end position="162"/>
    </location>
</feature>
<name>A0ABW2CR46_9ACTN</name>
<feature type="compositionally biased region" description="Low complexity" evidence="1">
    <location>
        <begin position="66"/>
        <end position="93"/>
    </location>
</feature>
<evidence type="ECO:0000256" key="1">
    <source>
        <dbReference type="SAM" id="MobiDB-lite"/>
    </source>
</evidence>
<feature type="transmembrane region" description="Helical" evidence="2">
    <location>
        <begin position="12"/>
        <end position="31"/>
    </location>
</feature>
<feature type="region of interest" description="Disordered" evidence="1">
    <location>
        <begin position="56"/>
        <end position="96"/>
    </location>
</feature>
<feature type="compositionally biased region" description="Pro residues" evidence="1">
    <location>
        <begin position="142"/>
        <end position="152"/>
    </location>
</feature>
<evidence type="ECO:0000256" key="2">
    <source>
        <dbReference type="SAM" id="Phobius"/>
    </source>
</evidence>
<dbReference type="EMBL" id="JBHSXS010000017">
    <property type="protein sequence ID" value="MFC6883086.1"/>
    <property type="molecule type" value="Genomic_DNA"/>
</dbReference>